<dbReference type="GO" id="GO:0030951">
    <property type="term" value="P:establishment or maintenance of microtubule cytoskeleton polarity"/>
    <property type="evidence" value="ECO:0007669"/>
    <property type="project" value="InterPro"/>
</dbReference>
<dbReference type="GO" id="GO:0046785">
    <property type="term" value="P:microtubule polymerization"/>
    <property type="evidence" value="ECO:0007669"/>
    <property type="project" value="InterPro"/>
</dbReference>
<organism evidence="2 3">
    <name type="scientific">Brachionus plicatilis</name>
    <name type="common">Marine rotifer</name>
    <name type="synonym">Brachionus muelleri</name>
    <dbReference type="NCBI Taxonomy" id="10195"/>
    <lineage>
        <taxon>Eukaryota</taxon>
        <taxon>Metazoa</taxon>
        <taxon>Spiralia</taxon>
        <taxon>Gnathifera</taxon>
        <taxon>Rotifera</taxon>
        <taxon>Eurotatoria</taxon>
        <taxon>Monogononta</taxon>
        <taxon>Pseudotrocha</taxon>
        <taxon>Ploima</taxon>
        <taxon>Brachionidae</taxon>
        <taxon>Brachionus</taxon>
    </lineage>
</organism>
<accession>A0A3M7RIC9</accession>
<dbReference type="GO" id="GO:0051010">
    <property type="term" value="F:microtubule plus-end binding"/>
    <property type="evidence" value="ECO:0007669"/>
    <property type="project" value="InterPro"/>
</dbReference>
<dbReference type="Proteomes" id="UP000276133">
    <property type="component" value="Unassembled WGS sequence"/>
</dbReference>
<dbReference type="SUPFAM" id="SSF48371">
    <property type="entry name" value="ARM repeat"/>
    <property type="match status" value="1"/>
</dbReference>
<dbReference type="InterPro" id="IPR011989">
    <property type="entry name" value="ARM-like"/>
</dbReference>
<sequence length="828" mass="96943">MPKCYRYTKFLTNLNQLNHVIRPKRSSNNKQPKEDKSSEIHQDYEELLSGLTKTLNQKTDEEPTTVPQVYFVPVKTKGILKKTDSSTSTGKSRKSIVINTAKNQLRFYEPEYRNLYFKDKKNYEPKAPEFYNKVPSEPAKHQQQKIDNRIPTQQTDQENIQNDQSVQENIQNDQIVQENIQNDQNVPNYIQKNDPVFADSSLETERLESEENKLAFQSETVDNPNLNEDNFKKLLEILAMQVKIQTESRKKKHLIVFSTFFDEIMVLNVLKQAVIQHPIESINNLDTIFNWIWIRIQDINPYYVYKLLDYLYTLFKLLITNELKITHHQANLIIPCLIENFSDSRPYIQPAISILLKQMSICYDDRKIFKHLMDFIKTSNDTIRIQCLEEVSFLLNTFFMESYQPETSMNEIACLIDDKNRTIASSAMTIIAVCFIKYGNDAFDYVNNYDYIPMIKRHLNANYEHINDLARQKFSLDAQIPLVFKYVIHKCKTIDEEVQYFGKREYIKHYVDSVNGRIVENCVNALLNLDLFLHEQQFSLLEDYADDLVKNCSIAMNKVLIEYSTNKDSLILNDLIYIVFTTVSHLFAKGLGRMVSVGNLRMFMFSLVIGKKIMSKRDEKWEMVDQIFKKVTMFADETSCLIALFRVLDESLKKENSLLEFSNYVVKIILFRLKGIEFGQIDGKTDEKLETLNLELVQKLDAALVLGEIHEFLENNPTLNTDLTAGCIEENKKKKRIISDIVLKDKKKSKIIICPIEKVEFISFKKIKSNNFVNEFFVLIACNYLCENKRIFNNATLIKISKRIENLKKFQNFIQSHSLRIRITQEII</sequence>
<dbReference type="Gene3D" id="1.25.10.10">
    <property type="entry name" value="Leucine-rich Repeat Variant"/>
    <property type="match status" value="1"/>
</dbReference>
<comment type="caution">
    <text evidence="2">The sequence shown here is derived from an EMBL/GenBank/DDBJ whole genome shotgun (WGS) entry which is preliminary data.</text>
</comment>
<reference evidence="2 3" key="1">
    <citation type="journal article" date="2018" name="Sci. Rep.">
        <title>Genomic signatures of local adaptation to the degree of environmental predictability in rotifers.</title>
        <authorList>
            <person name="Franch-Gras L."/>
            <person name="Hahn C."/>
            <person name="Garcia-Roger E.M."/>
            <person name="Carmona M.J."/>
            <person name="Serra M."/>
            <person name="Gomez A."/>
        </authorList>
    </citation>
    <scope>NUCLEOTIDE SEQUENCE [LARGE SCALE GENOMIC DNA]</scope>
    <source>
        <strain evidence="2">HYR1</strain>
    </source>
</reference>
<proteinExistence type="predicted"/>
<evidence type="ECO:0000256" key="1">
    <source>
        <dbReference type="SAM" id="MobiDB-lite"/>
    </source>
</evidence>
<evidence type="ECO:0000313" key="3">
    <source>
        <dbReference type="Proteomes" id="UP000276133"/>
    </source>
</evidence>
<dbReference type="STRING" id="10195.A0A3M7RIC9"/>
<dbReference type="EMBL" id="REGN01003312">
    <property type="protein sequence ID" value="RNA23332.1"/>
    <property type="molecule type" value="Genomic_DNA"/>
</dbReference>
<gene>
    <name evidence="2" type="ORF">BpHYR1_016248</name>
</gene>
<dbReference type="GO" id="GO:0007051">
    <property type="term" value="P:spindle organization"/>
    <property type="evidence" value="ECO:0007669"/>
    <property type="project" value="InterPro"/>
</dbReference>
<dbReference type="AlphaFoldDB" id="A0A3M7RIC9"/>
<protein>
    <submittedName>
        <fullName evidence="2">Cytoskeleton-associated 5 isoform X2</fullName>
    </submittedName>
</protein>
<dbReference type="InterPro" id="IPR016024">
    <property type="entry name" value="ARM-type_fold"/>
</dbReference>
<dbReference type="PANTHER" id="PTHR12609">
    <property type="entry name" value="MICROTUBULE ASSOCIATED PROTEIN XMAP215"/>
    <property type="match status" value="1"/>
</dbReference>
<feature type="compositionally biased region" description="Basic and acidic residues" evidence="1">
    <location>
        <begin position="31"/>
        <end position="40"/>
    </location>
</feature>
<feature type="region of interest" description="Disordered" evidence="1">
    <location>
        <begin position="21"/>
        <end position="40"/>
    </location>
</feature>
<name>A0A3M7RIC9_BRAPC</name>
<evidence type="ECO:0000313" key="2">
    <source>
        <dbReference type="EMBL" id="RNA23332.1"/>
    </source>
</evidence>
<dbReference type="InterPro" id="IPR045110">
    <property type="entry name" value="XMAP215"/>
</dbReference>
<dbReference type="GO" id="GO:0061863">
    <property type="term" value="F:microtubule plus end polymerase"/>
    <property type="evidence" value="ECO:0007669"/>
    <property type="project" value="InterPro"/>
</dbReference>
<keyword evidence="3" id="KW-1185">Reference proteome</keyword>